<keyword evidence="3" id="KW-1185">Reference proteome</keyword>
<protein>
    <submittedName>
        <fullName evidence="2">Uncharacterized protein</fullName>
    </submittedName>
</protein>
<organism evidence="2 3">
    <name type="scientific">Blyttiomyces helicus</name>
    <dbReference type="NCBI Taxonomy" id="388810"/>
    <lineage>
        <taxon>Eukaryota</taxon>
        <taxon>Fungi</taxon>
        <taxon>Fungi incertae sedis</taxon>
        <taxon>Chytridiomycota</taxon>
        <taxon>Chytridiomycota incertae sedis</taxon>
        <taxon>Chytridiomycetes</taxon>
        <taxon>Chytridiomycetes incertae sedis</taxon>
        <taxon>Blyttiomyces</taxon>
    </lineage>
</organism>
<name>A0A4V1IRM9_9FUNG</name>
<gene>
    <name evidence="2" type="ORF">BDK51DRAFT_39150</name>
</gene>
<sequence length="276" mass="29851">MGAEPGRHGVPWPESVWNRVGFDLIRTPEISLRWLAGPSSKDARTSQSSSPDGGAYLCGYEASVPDLEPRRFRQAVGLGASPIEAASAGEEQVSPAARHRDMSFDGQRFLPDHLARLRVQASEPGATRSDVEEFTLWAEGQTPRRRKVDPPYDIAGLGVPAGGRIRCDRVEDSAVGTCAKAVTARSGPLDAIEQPARRYILSFNLPRKGPGPHQLFVPEESGPSERFSSRHKRRLTWLGVAGDDRAIACVANTVSPMHVSGPSSTTARTIPLNVDL</sequence>
<dbReference type="EMBL" id="KZ995462">
    <property type="protein sequence ID" value="RKO90617.1"/>
    <property type="molecule type" value="Genomic_DNA"/>
</dbReference>
<evidence type="ECO:0000256" key="1">
    <source>
        <dbReference type="SAM" id="MobiDB-lite"/>
    </source>
</evidence>
<proteinExistence type="predicted"/>
<feature type="region of interest" description="Disordered" evidence="1">
    <location>
        <begin position="36"/>
        <end position="56"/>
    </location>
</feature>
<evidence type="ECO:0000313" key="2">
    <source>
        <dbReference type="EMBL" id="RKO90617.1"/>
    </source>
</evidence>
<dbReference type="Proteomes" id="UP000269721">
    <property type="component" value="Unassembled WGS sequence"/>
</dbReference>
<reference evidence="3" key="1">
    <citation type="journal article" date="2018" name="Nat. Microbiol.">
        <title>Leveraging single-cell genomics to expand the fungal tree of life.</title>
        <authorList>
            <person name="Ahrendt S.R."/>
            <person name="Quandt C.A."/>
            <person name="Ciobanu D."/>
            <person name="Clum A."/>
            <person name="Salamov A."/>
            <person name="Andreopoulos B."/>
            <person name="Cheng J.F."/>
            <person name="Woyke T."/>
            <person name="Pelin A."/>
            <person name="Henrissat B."/>
            <person name="Reynolds N.K."/>
            <person name="Benny G.L."/>
            <person name="Smith M.E."/>
            <person name="James T.Y."/>
            <person name="Grigoriev I.V."/>
        </authorList>
    </citation>
    <scope>NUCLEOTIDE SEQUENCE [LARGE SCALE GENOMIC DNA]</scope>
</reference>
<accession>A0A4V1IRM9</accession>
<evidence type="ECO:0000313" key="3">
    <source>
        <dbReference type="Proteomes" id="UP000269721"/>
    </source>
</evidence>
<dbReference type="AlphaFoldDB" id="A0A4V1IRM9"/>